<keyword evidence="3" id="KW-0238">DNA-binding</keyword>
<dbReference type="GO" id="GO:0003677">
    <property type="term" value="F:DNA binding"/>
    <property type="evidence" value="ECO:0007669"/>
    <property type="project" value="UniProtKB-KW"/>
</dbReference>
<dbReference type="AlphaFoldDB" id="A0AA37SH89"/>
<gene>
    <name evidence="5" type="ORF">GCM10007872_25920</name>
</gene>
<keyword evidence="2" id="KW-0680">Restriction system</keyword>
<feature type="domain" description="Type I restriction modification DNA specificity" evidence="4">
    <location>
        <begin position="3"/>
        <end position="53"/>
    </location>
</feature>
<accession>A0AA37SH89</accession>
<dbReference type="Proteomes" id="UP001156708">
    <property type="component" value="Unassembled WGS sequence"/>
</dbReference>
<dbReference type="SUPFAM" id="SSF116734">
    <property type="entry name" value="DNA methylase specificity domain"/>
    <property type="match status" value="2"/>
</dbReference>
<evidence type="ECO:0000256" key="3">
    <source>
        <dbReference type="ARBA" id="ARBA00023125"/>
    </source>
</evidence>
<dbReference type="PANTHER" id="PTHR30408">
    <property type="entry name" value="TYPE-1 RESTRICTION ENZYME ECOKI SPECIFICITY PROTEIN"/>
    <property type="match status" value="1"/>
</dbReference>
<dbReference type="InterPro" id="IPR044946">
    <property type="entry name" value="Restrct_endonuc_typeI_TRD_sf"/>
</dbReference>
<dbReference type="GO" id="GO:0009307">
    <property type="term" value="P:DNA restriction-modification system"/>
    <property type="evidence" value="ECO:0007669"/>
    <property type="project" value="UniProtKB-KW"/>
</dbReference>
<comment type="caution">
    <text evidence="5">The sequence shown here is derived from an EMBL/GenBank/DDBJ whole genome shotgun (WGS) entry which is preliminary data.</text>
</comment>
<evidence type="ECO:0000313" key="6">
    <source>
        <dbReference type="Proteomes" id="UP001156708"/>
    </source>
</evidence>
<dbReference type="Pfam" id="PF01420">
    <property type="entry name" value="Methylase_S"/>
    <property type="match status" value="1"/>
</dbReference>
<keyword evidence="6" id="KW-1185">Reference proteome</keyword>
<evidence type="ECO:0000256" key="1">
    <source>
        <dbReference type="ARBA" id="ARBA00010923"/>
    </source>
</evidence>
<sequence>MHVGTMIPHFKKSDFSKLSIPLPHKNTQKFIGDIYMEFEKKIDLNRRTNETLEAMARALFRDWFVDFGPTRAKMAGQAPYLTPEIWELFPDRLDDEGKPEGWDDSLVGRQFDVTMGQSPPGDTYNPDGIGIPFYQGKTDFGAVFPQRRMYCTAPTRFANTLDSLVSVRAPVGDVNLSEEKCCIGRGLASVRHPQNLPYYTYFTMKFLRDVFSSFESNGTVFGSINKKQFEELSVIESGFEKLFERQVMPTCSKIVANETENRNLAQLRDLLLPKLMSGEIRIRDAKKMVADAL</sequence>
<dbReference type="EMBL" id="BSNZ01000021">
    <property type="protein sequence ID" value="GLQ85682.1"/>
    <property type="molecule type" value="Genomic_DNA"/>
</dbReference>
<organism evidence="5 6">
    <name type="scientific">Gluconobacter sphaericus NBRC 12467</name>
    <dbReference type="NCBI Taxonomy" id="1307951"/>
    <lineage>
        <taxon>Bacteria</taxon>
        <taxon>Pseudomonadati</taxon>
        <taxon>Pseudomonadota</taxon>
        <taxon>Alphaproteobacteria</taxon>
        <taxon>Acetobacterales</taxon>
        <taxon>Acetobacteraceae</taxon>
        <taxon>Gluconobacter</taxon>
    </lineage>
</organism>
<dbReference type="Gene3D" id="3.90.220.20">
    <property type="entry name" value="DNA methylase specificity domains"/>
    <property type="match status" value="2"/>
</dbReference>
<dbReference type="PANTHER" id="PTHR30408:SF13">
    <property type="entry name" value="TYPE I RESTRICTION ENZYME HINDI SPECIFICITY SUBUNIT"/>
    <property type="match status" value="1"/>
</dbReference>
<name>A0AA37SH89_9PROT</name>
<proteinExistence type="inferred from homology"/>
<evidence type="ECO:0000256" key="2">
    <source>
        <dbReference type="ARBA" id="ARBA00022747"/>
    </source>
</evidence>
<reference evidence="6" key="1">
    <citation type="journal article" date="2019" name="Int. J. Syst. Evol. Microbiol.">
        <title>The Global Catalogue of Microorganisms (GCM) 10K type strain sequencing project: providing services to taxonomists for standard genome sequencing and annotation.</title>
        <authorList>
            <consortium name="The Broad Institute Genomics Platform"/>
            <consortium name="The Broad Institute Genome Sequencing Center for Infectious Disease"/>
            <person name="Wu L."/>
            <person name="Ma J."/>
        </authorList>
    </citation>
    <scope>NUCLEOTIDE SEQUENCE [LARGE SCALE GENOMIC DNA]</scope>
    <source>
        <strain evidence="6">NBRC 12467</strain>
    </source>
</reference>
<dbReference type="CDD" id="cd17495">
    <property type="entry name" value="RMtype1_S_Cep9333ORF4827P-TRD2-CR2_like"/>
    <property type="match status" value="1"/>
</dbReference>
<dbReference type="InterPro" id="IPR052021">
    <property type="entry name" value="Type-I_RS_S_subunit"/>
</dbReference>
<protein>
    <recommendedName>
        <fullName evidence="4">Type I restriction modification DNA specificity domain-containing protein</fullName>
    </recommendedName>
</protein>
<comment type="similarity">
    <text evidence="1">Belongs to the type-I restriction system S methylase family.</text>
</comment>
<dbReference type="InterPro" id="IPR000055">
    <property type="entry name" value="Restrct_endonuc_typeI_TRD"/>
</dbReference>
<evidence type="ECO:0000313" key="5">
    <source>
        <dbReference type="EMBL" id="GLQ85682.1"/>
    </source>
</evidence>
<evidence type="ECO:0000259" key="4">
    <source>
        <dbReference type="Pfam" id="PF01420"/>
    </source>
</evidence>